<evidence type="ECO:0000256" key="17">
    <source>
        <dbReference type="SAM" id="Phobius"/>
    </source>
</evidence>
<feature type="transmembrane region" description="Helical" evidence="17">
    <location>
        <begin position="172"/>
        <end position="189"/>
    </location>
</feature>
<comment type="caution">
    <text evidence="18">The sequence shown here is derived from an EMBL/GenBank/DDBJ whole genome shotgun (WGS) entry which is preliminary data.</text>
</comment>
<comment type="similarity">
    <text evidence="11">Belongs to the SEDS family. FtsW subfamily.</text>
</comment>
<dbReference type="InterPro" id="IPR001182">
    <property type="entry name" value="FtsW/RodA"/>
</dbReference>
<dbReference type="PANTHER" id="PTHR30474:SF2">
    <property type="entry name" value="PEPTIDOGLYCAN GLYCOSYLTRANSFERASE FTSW-RELATED"/>
    <property type="match status" value="1"/>
</dbReference>
<comment type="function">
    <text evidence="16">Peptidoglycan polymerase that is essential for cell division.</text>
</comment>
<sequence>MKTYMKRMIRNFDFPLFFVYLILTLFGLVMIYSSSMVWAVNKYGYEPDYFFQKQLTNLKLAYPAFLIAAFFPYKNFKRKKLMIFSLIGMFALLFLVHFIGYGEDKGARSWIYIGFGSIQPSEVAKLVIIVYFASVFAKKYESGTIDSLNQSIGPPVTVLFLVVVSIMNETDIGTSFIIIMAALSVMAASGIKLRTFWKLSGIVGVVMIPVVIGMYFAWDNIMTGSRKGRLLSFLNPFDYELGSGYQIANGYIAIGAGGVKGLGLGNSVQKMGYLPEPHTDVIMAVISEEVGLLGTIIVIGGLGFIVLRALTIALRAKDPHARMLAAGIGSVIGIQTFVNLGGLTGLIPLTGVPLPFISYGGTSVILLSLAVGILMNVSIFEKMRRENRKGSAS</sequence>
<dbReference type="EC" id="2.4.99.28" evidence="14"/>
<organism evidence="18 19">
    <name type="scientific">Sporosarcina soli</name>
    <dbReference type="NCBI Taxonomy" id="334736"/>
    <lineage>
        <taxon>Bacteria</taxon>
        <taxon>Bacillati</taxon>
        <taxon>Bacillota</taxon>
        <taxon>Bacilli</taxon>
        <taxon>Bacillales</taxon>
        <taxon>Caryophanaceae</taxon>
        <taxon>Sporosarcina</taxon>
    </lineage>
</organism>
<evidence type="ECO:0000256" key="12">
    <source>
        <dbReference type="ARBA" id="ARBA00041185"/>
    </source>
</evidence>
<comment type="catalytic activity">
    <reaction evidence="15">
        <text>[GlcNAc-(1-&gt;4)-Mur2Ac(oyl-L-Ala-gamma-D-Glu-L-Lys-D-Ala-D-Ala)](n)-di-trans,octa-cis-undecaprenyl diphosphate + beta-D-GlcNAc-(1-&gt;4)-Mur2Ac(oyl-L-Ala-gamma-D-Glu-L-Lys-D-Ala-D-Ala)-di-trans,octa-cis-undecaprenyl diphosphate = [GlcNAc-(1-&gt;4)-Mur2Ac(oyl-L-Ala-gamma-D-Glu-L-Lys-D-Ala-D-Ala)](n+1)-di-trans,octa-cis-undecaprenyl diphosphate + di-trans,octa-cis-undecaprenyl diphosphate + H(+)</text>
        <dbReference type="Rhea" id="RHEA:23708"/>
        <dbReference type="Rhea" id="RHEA-COMP:9602"/>
        <dbReference type="Rhea" id="RHEA-COMP:9603"/>
        <dbReference type="ChEBI" id="CHEBI:15378"/>
        <dbReference type="ChEBI" id="CHEBI:58405"/>
        <dbReference type="ChEBI" id="CHEBI:60033"/>
        <dbReference type="ChEBI" id="CHEBI:78435"/>
        <dbReference type="EC" id="2.4.99.28"/>
    </reaction>
</comment>
<keyword evidence="2" id="KW-0328">Glycosyltransferase</keyword>
<feature type="transmembrane region" description="Helical" evidence="17">
    <location>
        <begin position="323"/>
        <end position="350"/>
    </location>
</feature>
<evidence type="ECO:0000256" key="15">
    <source>
        <dbReference type="ARBA" id="ARBA00049902"/>
    </source>
</evidence>
<dbReference type="InterPro" id="IPR018365">
    <property type="entry name" value="Cell_cycle_FtsW-rel_CS"/>
</dbReference>
<evidence type="ECO:0000256" key="7">
    <source>
        <dbReference type="ARBA" id="ARBA00022989"/>
    </source>
</evidence>
<comment type="subcellular location">
    <subcellularLocation>
        <location evidence="1">Membrane</location>
        <topology evidence="1">Multi-pass membrane protein</topology>
    </subcellularLocation>
</comment>
<protein>
    <recommendedName>
        <fullName evidence="12">Probable peptidoglycan glycosyltransferase FtsW</fullName>
        <ecNumber evidence="14">2.4.99.28</ecNumber>
    </recommendedName>
    <alternativeName>
        <fullName evidence="13">Cell division protein FtsW</fullName>
    </alternativeName>
    <alternativeName>
        <fullName evidence="10">Cell wall polymerase</fullName>
    </alternativeName>
    <alternativeName>
        <fullName evidence="9">Peptidoglycan polymerase</fullName>
    </alternativeName>
</protein>
<feature type="transmembrane region" description="Helical" evidence="17">
    <location>
        <begin position="81"/>
        <end position="99"/>
    </location>
</feature>
<evidence type="ECO:0000256" key="3">
    <source>
        <dbReference type="ARBA" id="ARBA00022679"/>
    </source>
</evidence>
<name>A0ABW0TGM8_9BACL</name>
<feature type="transmembrane region" description="Helical" evidence="17">
    <location>
        <begin position="60"/>
        <end position="76"/>
    </location>
</feature>
<keyword evidence="4 17" id="KW-0812">Transmembrane</keyword>
<dbReference type="PROSITE" id="PS00428">
    <property type="entry name" value="FTSW_RODA_SPOVE"/>
    <property type="match status" value="1"/>
</dbReference>
<evidence type="ECO:0000256" key="14">
    <source>
        <dbReference type="ARBA" id="ARBA00044770"/>
    </source>
</evidence>
<keyword evidence="6" id="KW-0573">Peptidoglycan synthesis</keyword>
<feature type="transmembrane region" description="Helical" evidence="17">
    <location>
        <begin position="290"/>
        <end position="311"/>
    </location>
</feature>
<evidence type="ECO:0000256" key="10">
    <source>
        <dbReference type="ARBA" id="ARBA00033270"/>
    </source>
</evidence>
<evidence type="ECO:0000256" key="1">
    <source>
        <dbReference type="ARBA" id="ARBA00004141"/>
    </source>
</evidence>
<dbReference type="RefSeq" id="WP_381431966.1">
    <property type="nucleotide sequence ID" value="NZ_JBHSNO010000005.1"/>
</dbReference>
<dbReference type="EMBL" id="JBHSNO010000005">
    <property type="protein sequence ID" value="MFC5588566.1"/>
    <property type="molecule type" value="Genomic_DNA"/>
</dbReference>
<feature type="transmembrane region" description="Helical" evidence="17">
    <location>
        <begin position="12"/>
        <end position="40"/>
    </location>
</feature>
<feature type="transmembrane region" description="Helical" evidence="17">
    <location>
        <begin position="356"/>
        <end position="379"/>
    </location>
</feature>
<evidence type="ECO:0000256" key="9">
    <source>
        <dbReference type="ARBA" id="ARBA00032370"/>
    </source>
</evidence>
<evidence type="ECO:0000313" key="18">
    <source>
        <dbReference type="EMBL" id="MFC5588566.1"/>
    </source>
</evidence>
<evidence type="ECO:0000256" key="6">
    <source>
        <dbReference type="ARBA" id="ARBA00022984"/>
    </source>
</evidence>
<evidence type="ECO:0000256" key="11">
    <source>
        <dbReference type="ARBA" id="ARBA00038053"/>
    </source>
</evidence>
<evidence type="ECO:0000256" key="5">
    <source>
        <dbReference type="ARBA" id="ARBA00022960"/>
    </source>
</evidence>
<keyword evidence="7 17" id="KW-1133">Transmembrane helix</keyword>
<proteinExistence type="inferred from homology"/>
<feature type="transmembrane region" description="Helical" evidence="17">
    <location>
        <begin position="196"/>
        <end position="218"/>
    </location>
</feature>
<evidence type="ECO:0000256" key="4">
    <source>
        <dbReference type="ARBA" id="ARBA00022692"/>
    </source>
</evidence>
<dbReference type="SUPFAM" id="SSF103473">
    <property type="entry name" value="MFS general substrate transporter"/>
    <property type="match status" value="1"/>
</dbReference>
<keyword evidence="5" id="KW-0133">Cell shape</keyword>
<keyword evidence="19" id="KW-1185">Reference proteome</keyword>
<keyword evidence="8 17" id="KW-0472">Membrane</keyword>
<dbReference type="Pfam" id="PF01098">
    <property type="entry name" value="FTSW_RODA_SPOVE"/>
    <property type="match status" value="1"/>
</dbReference>
<dbReference type="PANTHER" id="PTHR30474">
    <property type="entry name" value="CELL CYCLE PROTEIN"/>
    <property type="match status" value="1"/>
</dbReference>
<dbReference type="Proteomes" id="UP001596109">
    <property type="component" value="Unassembled WGS sequence"/>
</dbReference>
<feature type="transmembrane region" description="Helical" evidence="17">
    <location>
        <begin position="111"/>
        <end position="136"/>
    </location>
</feature>
<keyword evidence="3" id="KW-0808">Transferase</keyword>
<gene>
    <name evidence="18" type="ORF">ACFPRA_06695</name>
</gene>
<evidence type="ECO:0000256" key="13">
    <source>
        <dbReference type="ARBA" id="ARBA00041418"/>
    </source>
</evidence>
<evidence type="ECO:0000313" key="19">
    <source>
        <dbReference type="Proteomes" id="UP001596109"/>
    </source>
</evidence>
<evidence type="ECO:0000256" key="8">
    <source>
        <dbReference type="ARBA" id="ARBA00023136"/>
    </source>
</evidence>
<reference evidence="19" key="1">
    <citation type="journal article" date="2019" name="Int. J. Syst. Evol. Microbiol.">
        <title>The Global Catalogue of Microorganisms (GCM) 10K type strain sequencing project: providing services to taxonomists for standard genome sequencing and annotation.</title>
        <authorList>
            <consortium name="The Broad Institute Genomics Platform"/>
            <consortium name="The Broad Institute Genome Sequencing Center for Infectious Disease"/>
            <person name="Wu L."/>
            <person name="Ma J."/>
        </authorList>
    </citation>
    <scope>NUCLEOTIDE SEQUENCE [LARGE SCALE GENOMIC DNA]</scope>
    <source>
        <strain evidence="19">CGMCC 4.1434</strain>
    </source>
</reference>
<dbReference type="InterPro" id="IPR036259">
    <property type="entry name" value="MFS_trans_sf"/>
</dbReference>
<evidence type="ECO:0000256" key="2">
    <source>
        <dbReference type="ARBA" id="ARBA00022676"/>
    </source>
</evidence>
<accession>A0ABW0TGM8</accession>
<evidence type="ECO:0000256" key="16">
    <source>
        <dbReference type="ARBA" id="ARBA00049966"/>
    </source>
</evidence>
<feature type="transmembrane region" description="Helical" evidence="17">
    <location>
        <begin position="148"/>
        <end position="166"/>
    </location>
</feature>